<dbReference type="GO" id="GO:0046872">
    <property type="term" value="F:metal ion binding"/>
    <property type="evidence" value="ECO:0007669"/>
    <property type="project" value="UniProtKB-KW"/>
</dbReference>
<proteinExistence type="evidence at transcript level"/>
<protein>
    <recommendedName>
        <fullName evidence="9">Inositol-1-monophosphatase</fullName>
        <ecNumber evidence="9">3.1.3.25</ecNumber>
    </recommendedName>
</protein>
<dbReference type="PRINTS" id="PR00377">
    <property type="entry name" value="IMPHPHTASES"/>
</dbReference>
<dbReference type="PANTHER" id="PTHR20854">
    <property type="entry name" value="INOSITOL MONOPHOSPHATASE"/>
    <property type="match status" value="1"/>
</dbReference>
<evidence type="ECO:0000313" key="10">
    <source>
        <dbReference type="EMBL" id="JAP64909.1"/>
    </source>
</evidence>
<evidence type="ECO:0000256" key="8">
    <source>
        <dbReference type="PIRSR" id="PIRSR600760-2"/>
    </source>
</evidence>
<evidence type="ECO:0000256" key="1">
    <source>
        <dbReference type="ARBA" id="ARBA00001033"/>
    </source>
</evidence>
<dbReference type="PANTHER" id="PTHR20854:SF4">
    <property type="entry name" value="INOSITOL-1-MONOPHOSPHATASE-RELATED"/>
    <property type="match status" value="1"/>
</dbReference>
<dbReference type="AlphaFoldDB" id="A0A131XD61"/>
<dbReference type="SUPFAM" id="SSF56655">
    <property type="entry name" value="Carbohydrate phosphatase"/>
    <property type="match status" value="1"/>
</dbReference>
<dbReference type="FunFam" id="3.40.190.80:FF:000002">
    <property type="entry name" value="Inositol-1-monophosphatase"/>
    <property type="match status" value="1"/>
</dbReference>
<dbReference type="GO" id="GO:0046854">
    <property type="term" value="P:phosphatidylinositol phosphate biosynthetic process"/>
    <property type="evidence" value="ECO:0007669"/>
    <property type="project" value="InterPro"/>
</dbReference>
<feature type="binding site" evidence="8">
    <location>
        <position position="221"/>
    </location>
    <ligand>
        <name>Mg(2+)</name>
        <dbReference type="ChEBI" id="CHEBI:18420"/>
        <label>1</label>
        <note>catalytic</note>
    </ligand>
</feature>
<dbReference type="InterPro" id="IPR033942">
    <property type="entry name" value="IMPase"/>
</dbReference>
<dbReference type="InterPro" id="IPR000760">
    <property type="entry name" value="Inositol_monophosphatase-like"/>
</dbReference>
<dbReference type="EC" id="3.1.3.25" evidence="9"/>
<comment type="catalytic activity">
    <reaction evidence="1 9">
        <text>a myo-inositol phosphate + H2O = myo-inositol + phosphate</text>
        <dbReference type="Rhea" id="RHEA:24056"/>
        <dbReference type="ChEBI" id="CHEBI:15377"/>
        <dbReference type="ChEBI" id="CHEBI:17268"/>
        <dbReference type="ChEBI" id="CHEBI:43474"/>
        <dbReference type="ChEBI" id="CHEBI:84139"/>
        <dbReference type="EC" id="3.1.3.25"/>
    </reaction>
</comment>
<dbReference type="GO" id="GO:0007165">
    <property type="term" value="P:signal transduction"/>
    <property type="evidence" value="ECO:0007669"/>
    <property type="project" value="TreeGrafter"/>
</dbReference>
<dbReference type="GO" id="GO:0008934">
    <property type="term" value="F:inositol monophosphate 1-phosphatase activity"/>
    <property type="evidence" value="ECO:0007669"/>
    <property type="project" value="InterPro"/>
</dbReference>
<evidence type="ECO:0000256" key="9">
    <source>
        <dbReference type="RuleBase" id="RU364068"/>
    </source>
</evidence>
<comment type="cofactor">
    <cofactor evidence="2 8 9">
        <name>Mg(2+)</name>
        <dbReference type="ChEBI" id="CHEBI:18420"/>
    </cofactor>
</comment>
<feature type="binding site" evidence="8">
    <location>
        <position position="95"/>
    </location>
    <ligand>
        <name>Mg(2+)</name>
        <dbReference type="ChEBI" id="CHEBI:18420"/>
        <label>1</label>
        <note>catalytic</note>
    </ligand>
</feature>
<dbReference type="PROSITE" id="PS00630">
    <property type="entry name" value="IMP_2"/>
    <property type="match status" value="1"/>
</dbReference>
<dbReference type="InterPro" id="IPR020583">
    <property type="entry name" value="Inositol_monoP_metal-BS"/>
</dbReference>
<dbReference type="GO" id="GO:0006021">
    <property type="term" value="P:inositol biosynthetic process"/>
    <property type="evidence" value="ECO:0007669"/>
    <property type="project" value="UniProtKB-UniPathway"/>
</dbReference>
<dbReference type="Gene3D" id="3.30.540.10">
    <property type="entry name" value="Fructose-1,6-Bisphosphatase, subunit A, domain 1"/>
    <property type="match status" value="1"/>
</dbReference>
<evidence type="ECO:0000256" key="2">
    <source>
        <dbReference type="ARBA" id="ARBA00001946"/>
    </source>
</evidence>
<evidence type="ECO:0000256" key="5">
    <source>
        <dbReference type="ARBA" id="ARBA00022723"/>
    </source>
</evidence>
<evidence type="ECO:0000256" key="7">
    <source>
        <dbReference type="ARBA" id="ARBA00022842"/>
    </source>
</evidence>
<dbReference type="PROSITE" id="PS00629">
    <property type="entry name" value="IMP_1"/>
    <property type="match status" value="1"/>
</dbReference>
<feature type="binding site" evidence="8">
    <location>
        <position position="94"/>
    </location>
    <ligand>
        <name>Mg(2+)</name>
        <dbReference type="ChEBI" id="CHEBI:18420"/>
        <label>1</label>
        <note>catalytic</note>
    </ligand>
</feature>
<evidence type="ECO:0000256" key="3">
    <source>
        <dbReference type="ARBA" id="ARBA00005152"/>
    </source>
</evidence>
<dbReference type="PRINTS" id="PR00378">
    <property type="entry name" value="LIIMPHPHTASE"/>
</dbReference>
<accession>A0A131XD61</accession>
<keyword evidence="6 9" id="KW-0378">Hydrolase</keyword>
<dbReference type="InterPro" id="IPR020552">
    <property type="entry name" value="Inositol_monoPase_Li-sen"/>
</dbReference>
<dbReference type="EMBL" id="GEFH01003672">
    <property type="protein sequence ID" value="JAP64909.1"/>
    <property type="molecule type" value="mRNA"/>
</dbReference>
<evidence type="ECO:0000256" key="6">
    <source>
        <dbReference type="ARBA" id="ARBA00022801"/>
    </source>
</evidence>
<reference evidence="10" key="1">
    <citation type="journal article" date="2017" name="Ticks Tick Borne Dis.">
        <title>An insight into the sialome of Hyalomma excavatum.</title>
        <authorList>
            <person name="Ribeiro J.M."/>
            <person name="Slovak M."/>
            <person name="Francischetti I.M."/>
        </authorList>
    </citation>
    <scope>NUCLEOTIDE SEQUENCE</scope>
    <source>
        <strain evidence="10">Samish</strain>
        <tissue evidence="10">Salivary glands</tissue>
    </source>
</reference>
<dbReference type="FunFam" id="3.30.540.10:FF:000004">
    <property type="entry name" value="Inositol-1-monophosphatase"/>
    <property type="match status" value="1"/>
</dbReference>
<dbReference type="CDD" id="cd01639">
    <property type="entry name" value="IMPase"/>
    <property type="match status" value="1"/>
</dbReference>
<feature type="binding site" evidence="8">
    <location>
        <position position="72"/>
    </location>
    <ligand>
        <name>Mg(2+)</name>
        <dbReference type="ChEBI" id="CHEBI:18420"/>
        <label>1</label>
        <note>catalytic</note>
    </ligand>
</feature>
<evidence type="ECO:0000256" key="4">
    <source>
        <dbReference type="ARBA" id="ARBA00009759"/>
    </source>
</evidence>
<dbReference type="Pfam" id="PF00459">
    <property type="entry name" value="Inositol_P"/>
    <property type="match status" value="1"/>
</dbReference>
<name>A0A131XD61_9ACAR</name>
<sequence>MVTDQDIERFFSKALELVKESGVVVQRAFGEGKQIETKSEFTDLVTEYDRQVEQLLIGKLREEYPNHKFIGEESVAAGIKSELTNDPTWIIDPIDGTMNFVHGFPVVAVSVALAVQKEIVVGIVYNPVLDKLYTAVKGHGSFCNGTRLSVSGQNEISKALIISEVGSSRDPGRMEFVFRNMHNLMKKAQGLRCLGSTAVNMCFVASGEADAFYEFGMHVWDMAAAALIVTEAGGVVMDTQGGPLNLMHRRVLCASSRALANTISQILEHVQLESD</sequence>
<dbReference type="InterPro" id="IPR020550">
    <property type="entry name" value="Inositol_monophosphatase_CS"/>
</dbReference>
<dbReference type="UniPathway" id="UPA00823">
    <property type="reaction ID" value="UER00788"/>
</dbReference>
<organism evidence="10">
    <name type="scientific">Hyalomma excavatum</name>
    <dbReference type="NCBI Taxonomy" id="257692"/>
    <lineage>
        <taxon>Eukaryota</taxon>
        <taxon>Metazoa</taxon>
        <taxon>Ecdysozoa</taxon>
        <taxon>Arthropoda</taxon>
        <taxon>Chelicerata</taxon>
        <taxon>Arachnida</taxon>
        <taxon>Acari</taxon>
        <taxon>Parasitiformes</taxon>
        <taxon>Ixodida</taxon>
        <taxon>Ixodoidea</taxon>
        <taxon>Ixodidae</taxon>
        <taxon>Hyalomminae</taxon>
        <taxon>Hyalomma</taxon>
    </lineage>
</organism>
<comment type="pathway">
    <text evidence="3 9">Polyol metabolism; myo-inositol biosynthesis; myo-inositol from D-glucose 6-phosphate: step 2/2.</text>
</comment>
<comment type="similarity">
    <text evidence="4 9">Belongs to the inositol monophosphatase superfamily.</text>
</comment>
<keyword evidence="7 8" id="KW-0460">Magnesium</keyword>
<keyword evidence="5 8" id="KW-0479">Metal-binding</keyword>
<dbReference type="Gene3D" id="3.40.190.80">
    <property type="match status" value="1"/>
</dbReference>
<feature type="binding site" evidence="8">
    <location>
        <position position="92"/>
    </location>
    <ligand>
        <name>Mg(2+)</name>
        <dbReference type="ChEBI" id="CHEBI:18420"/>
        <label>1</label>
        <note>catalytic</note>
    </ligand>
</feature>